<name>A0ABS8UDY7_9GAMM</name>
<gene>
    <name evidence="2" type="ORF">LTT95_12230</name>
</gene>
<proteinExistence type="predicted"/>
<organism evidence="2 3">
    <name type="scientific">Luteimonas fraxinea</name>
    <dbReference type="NCBI Taxonomy" id="2901869"/>
    <lineage>
        <taxon>Bacteria</taxon>
        <taxon>Pseudomonadati</taxon>
        <taxon>Pseudomonadota</taxon>
        <taxon>Gammaproteobacteria</taxon>
        <taxon>Lysobacterales</taxon>
        <taxon>Lysobacteraceae</taxon>
        <taxon>Luteimonas</taxon>
    </lineage>
</organism>
<comment type="caution">
    <text evidence="2">The sequence shown here is derived from an EMBL/GenBank/DDBJ whole genome shotgun (WGS) entry which is preliminary data.</text>
</comment>
<evidence type="ECO:0000256" key="1">
    <source>
        <dbReference type="SAM" id="MobiDB-lite"/>
    </source>
</evidence>
<feature type="region of interest" description="Disordered" evidence="1">
    <location>
        <begin position="1"/>
        <end position="34"/>
    </location>
</feature>
<reference evidence="2" key="1">
    <citation type="submission" date="2021-12" db="EMBL/GenBank/DDBJ databases">
        <authorList>
            <person name="Ulrich A."/>
        </authorList>
    </citation>
    <scope>NUCLEOTIDE SEQUENCE</scope>
    <source>
        <strain evidence="2">A1P009</strain>
    </source>
</reference>
<dbReference type="EMBL" id="JAJQKU010000003">
    <property type="protein sequence ID" value="MCD9097707.1"/>
    <property type="molecule type" value="Genomic_DNA"/>
</dbReference>
<accession>A0ABS8UDY7</accession>
<dbReference type="RefSeq" id="WP_232136796.1">
    <property type="nucleotide sequence ID" value="NZ_CP089507.1"/>
</dbReference>
<keyword evidence="3" id="KW-1185">Reference proteome</keyword>
<dbReference type="Proteomes" id="UP001430360">
    <property type="component" value="Unassembled WGS sequence"/>
</dbReference>
<reference evidence="2" key="2">
    <citation type="journal article" date="2022" name="Syst. Appl. Microbiol.">
        <title>Physiological and genomic characterisation of Luteimonas fraxinea sp. nov., a bacterial species associated with trees tolerant to ash dieback.</title>
        <authorList>
            <person name="Ulrich K."/>
            <person name="Becker R."/>
            <person name="Behrendt U."/>
            <person name="Kube M."/>
            <person name="Schneck V."/>
            <person name="Ulrich A."/>
        </authorList>
    </citation>
    <scope>NUCLEOTIDE SEQUENCE</scope>
    <source>
        <strain evidence="2">A1P009</strain>
    </source>
</reference>
<evidence type="ECO:0000313" key="2">
    <source>
        <dbReference type="EMBL" id="MCD9097707.1"/>
    </source>
</evidence>
<evidence type="ECO:0000313" key="3">
    <source>
        <dbReference type="Proteomes" id="UP001430360"/>
    </source>
</evidence>
<sequence>MSADRGHSRLRTITKGGCLMQDATDPPARAGRVRTPRQVVRDLLKQLQSRPFNGARTFEWTVDVRGMTDAGFDETVAMLAARGYRAEYTPNDIPGFAHFILRW</sequence>
<protein>
    <submittedName>
        <fullName evidence="2">Uncharacterized protein</fullName>
    </submittedName>
</protein>